<dbReference type="InterPro" id="IPR011701">
    <property type="entry name" value="MFS"/>
</dbReference>
<feature type="transmembrane region" description="Helical" evidence="6">
    <location>
        <begin position="89"/>
        <end position="108"/>
    </location>
</feature>
<feature type="transmembrane region" description="Helical" evidence="6">
    <location>
        <begin position="344"/>
        <end position="366"/>
    </location>
</feature>
<dbReference type="Gene3D" id="1.20.1250.20">
    <property type="entry name" value="MFS general substrate transporter like domains"/>
    <property type="match status" value="1"/>
</dbReference>
<protein>
    <submittedName>
        <fullName evidence="8">MFS transporter</fullName>
    </submittedName>
</protein>
<evidence type="ECO:0000313" key="9">
    <source>
        <dbReference type="Proteomes" id="UP000676079"/>
    </source>
</evidence>
<feature type="transmembrane region" description="Helical" evidence="6">
    <location>
        <begin position="57"/>
        <end position="77"/>
    </location>
</feature>
<feature type="domain" description="Major facilitator superfamily (MFS) profile" evidence="7">
    <location>
        <begin position="23"/>
        <end position="397"/>
    </location>
</feature>
<feature type="transmembrane region" description="Helical" evidence="6">
    <location>
        <begin position="21"/>
        <end position="45"/>
    </location>
</feature>
<gene>
    <name evidence="8" type="ORF">KGD84_07820</name>
</gene>
<keyword evidence="2" id="KW-1003">Cell membrane</keyword>
<dbReference type="InterPro" id="IPR050189">
    <property type="entry name" value="MFS_Efflux_Transporters"/>
</dbReference>
<evidence type="ECO:0000313" key="8">
    <source>
        <dbReference type="EMBL" id="QUX24196.1"/>
    </source>
</evidence>
<dbReference type="InterPro" id="IPR036259">
    <property type="entry name" value="MFS_trans_sf"/>
</dbReference>
<accession>A0ABX8BPW1</accession>
<keyword evidence="4 6" id="KW-1133">Transmembrane helix</keyword>
<dbReference type="PANTHER" id="PTHR43124">
    <property type="entry name" value="PURINE EFFLUX PUMP PBUE"/>
    <property type="match status" value="1"/>
</dbReference>
<evidence type="ECO:0000256" key="2">
    <source>
        <dbReference type="ARBA" id="ARBA00022475"/>
    </source>
</evidence>
<dbReference type="EMBL" id="CP074133">
    <property type="protein sequence ID" value="QUX24196.1"/>
    <property type="molecule type" value="Genomic_DNA"/>
</dbReference>
<dbReference type="RefSeq" id="WP_220559596.1">
    <property type="nucleotide sequence ID" value="NZ_CP074133.1"/>
</dbReference>
<dbReference type="PROSITE" id="PS50850">
    <property type="entry name" value="MFS"/>
    <property type="match status" value="1"/>
</dbReference>
<feature type="transmembrane region" description="Helical" evidence="6">
    <location>
        <begin position="114"/>
        <end position="135"/>
    </location>
</feature>
<feature type="transmembrane region" description="Helical" evidence="6">
    <location>
        <begin position="178"/>
        <end position="201"/>
    </location>
</feature>
<feature type="transmembrane region" description="Helical" evidence="6">
    <location>
        <begin position="372"/>
        <end position="391"/>
    </location>
</feature>
<evidence type="ECO:0000259" key="7">
    <source>
        <dbReference type="PROSITE" id="PS50850"/>
    </source>
</evidence>
<dbReference type="InterPro" id="IPR020846">
    <property type="entry name" value="MFS_dom"/>
</dbReference>
<evidence type="ECO:0000256" key="1">
    <source>
        <dbReference type="ARBA" id="ARBA00004651"/>
    </source>
</evidence>
<feature type="transmembrane region" description="Helical" evidence="6">
    <location>
        <begin position="310"/>
        <end position="332"/>
    </location>
</feature>
<feature type="transmembrane region" description="Helical" evidence="6">
    <location>
        <begin position="285"/>
        <end position="304"/>
    </location>
</feature>
<keyword evidence="5 6" id="KW-0472">Membrane</keyword>
<keyword evidence="9" id="KW-1185">Reference proteome</keyword>
<evidence type="ECO:0000256" key="4">
    <source>
        <dbReference type="ARBA" id="ARBA00022989"/>
    </source>
</evidence>
<keyword evidence="3 6" id="KW-0812">Transmembrane</keyword>
<name>A0ABX8BPW1_9ACTN</name>
<sequence>MTIPLAPGPPVAPERPPLLSWLAVLSVTLGIFAIVTTEILPIGLLTSIGADFTVSDGVAGLMMTMPGLLAAVSAPLVTALTGGVDRRAMLAVFILLLAAANIMTALASSYWPVLLARVMVGVTIGGFWSIGAGLAGRLVPAARTARATAVIFSAVPLGSVLGVPLGTLVGDAAGWRTAFAALAVLSLGVLVLLLAVVPPLPAEEPTRAGALADALGGSGTRAALVLTFLVVFAHFAAYTYITPFLEQVTGAGPGLVTVHLLAYGAAGVAGNFLGGAAAARRPGAAFAGAALLIAAATLLLPVLGGGAAGSLALLVLWGAAYGAVPVCSQTLFARAVPGSPEVSAVLFTASFQATLSLGALAGGAVVDRSSPPAVMVLAGAVALLAVAAVLLRRLGRAGRT</sequence>
<proteinExistence type="predicted"/>
<dbReference type="CDD" id="cd17324">
    <property type="entry name" value="MFS_NepI_like"/>
    <property type="match status" value="1"/>
</dbReference>
<dbReference type="SUPFAM" id="SSF103473">
    <property type="entry name" value="MFS general substrate transporter"/>
    <property type="match status" value="1"/>
</dbReference>
<dbReference type="PANTHER" id="PTHR43124:SF3">
    <property type="entry name" value="CHLORAMPHENICOL EFFLUX PUMP RV0191"/>
    <property type="match status" value="1"/>
</dbReference>
<reference evidence="8 9" key="1">
    <citation type="submission" date="2021-05" db="EMBL/GenBank/DDBJ databases">
        <title>Direct Submission.</title>
        <authorList>
            <person name="Li K."/>
            <person name="Gao J."/>
        </authorList>
    </citation>
    <scope>NUCLEOTIDE SEQUENCE [LARGE SCALE GENOMIC DNA]</scope>
    <source>
        <strain evidence="8 9">Mg02</strain>
    </source>
</reference>
<evidence type="ECO:0000256" key="6">
    <source>
        <dbReference type="SAM" id="Phobius"/>
    </source>
</evidence>
<evidence type="ECO:0000256" key="5">
    <source>
        <dbReference type="ARBA" id="ARBA00023136"/>
    </source>
</evidence>
<organism evidence="8 9">
    <name type="scientific">Nocardiopsis changdeensis</name>
    <dbReference type="NCBI Taxonomy" id="2831969"/>
    <lineage>
        <taxon>Bacteria</taxon>
        <taxon>Bacillati</taxon>
        <taxon>Actinomycetota</taxon>
        <taxon>Actinomycetes</taxon>
        <taxon>Streptosporangiales</taxon>
        <taxon>Nocardiopsidaceae</taxon>
        <taxon>Nocardiopsis</taxon>
    </lineage>
</organism>
<feature type="transmembrane region" description="Helical" evidence="6">
    <location>
        <begin position="222"/>
        <end position="241"/>
    </location>
</feature>
<dbReference type="Pfam" id="PF07690">
    <property type="entry name" value="MFS_1"/>
    <property type="match status" value="1"/>
</dbReference>
<dbReference type="Proteomes" id="UP000676079">
    <property type="component" value="Chromosome"/>
</dbReference>
<feature type="transmembrane region" description="Helical" evidence="6">
    <location>
        <begin position="253"/>
        <end position="273"/>
    </location>
</feature>
<feature type="transmembrane region" description="Helical" evidence="6">
    <location>
        <begin position="147"/>
        <end position="166"/>
    </location>
</feature>
<evidence type="ECO:0000256" key="3">
    <source>
        <dbReference type="ARBA" id="ARBA00022692"/>
    </source>
</evidence>
<comment type="subcellular location">
    <subcellularLocation>
        <location evidence="1">Cell membrane</location>
        <topology evidence="1">Multi-pass membrane protein</topology>
    </subcellularLocation>
</comment>